<accession>A0ABW5FST6</accession>
<dbReference type="Gene3D" id="3.40.640.10">
    <property type="entry name" value="Type I PLP-dependent aspartate aminotransferase-like (Major domain)"/>
    <property type="match status" value="1"/>
</dbReference>
<evidence type="ECO:0000256" key="2">
    <source>
        <dbReference type="ARBA" id="ARBA00022576"/>
    </source>
</evidence>
<dbReference type="Proteomes" id="UP001597417">
    <property type="component" value="Unassembled WGS sequence"/>
</dbReference>
<dbReference type="PANTHER" id="PTHR42790">
    <property type="entry name" value="AMINOTRANSFERASE"/>
    <property type="match status" value="1"/>
</dbReference>
<name>A0ABW5FST6_9PSEU</name>
<keyword evidence="2 6" id="KW-0032">Aminotransferase</keyword>
<keyword evidence="7" id="KW-1185">Reference proteome</keyword>
<dbReference type="CDD" id="cd00609">
    <property type="entry name" value="AAT_like"/>
    <property type="match status" value="1"/>
</dbReference>
<dbReference type="InterPro" id="IPR015424">
    <property type="entry name" value="PyrdxlP-dep_Trfase"/>
</dbReference>
<sequence>MSEHTGRVLRFSRGIPPIEAIPGDRLAEQVRAVLDEFGPTMFQYPPIGSYLGDPALREQLAKAHNADPDHIVVTTGSLQALDLLATRLLTGDSPLVYVEGPTYDRAARIFERHGARVSSIPVESDGMDIGRLRDRLRDEVPDVLYTIPDFQNPSGVTLSGEKRRELVELAEVYGFTVLEDIPYRRIRFHGTPPPGLGEIAGSARVITIGSLSKVLSPGLRVGYAVSDGDTARTLATLSEGVYLSPVPLCQAVAARCLRLGIVDENVARIVDLLRPRHDAAEAAVRAMIGDAMLAVPGGGYYIGVRLSVDEDEQSFIDRASREGLALIPGSAFYPRAERRPPGELFLRLPFQSLTPDEFEAGVGRLSTVISARTRLEGVNR</sequence>
<keyword evidence="3" id="KW-0808">Transferase</keyword>
<dbReference type="InterPro" id="IPR015421">
    <property type="entry name" value="PyrdxlP-dep_Trfase_major"/>
</dbReference>
<dbReference type="InterPro" id="IPR004839">
    <property type="entry name" value="Aminotransferase_I/II_large"/>
</dbReference>
<dbReference type="GO" id="GO:0008483">
    <property type="term" value="F:transaminase activity"/>
    <property type="evidence" value="ECO:0007669"/>
    <property type="project" value="UniProtKB-KW"/>
</dbReference>
<gene>
    <name evidence="6" type="ORF">ACFSXZ_05405</name>
</gene>
<comment type="caution">
    <text evidence="6">The sequence shown here is derived from an EMBL/GenBank/DDBJ whole genome shotgun (WGS) entry which is preliminary data.</text>
</comment>
<keyword evidence="4" id="KW-0663">Pyridoxal phosphate</keyword>
<evidence type="ECO:0000256" key="1">
    <source>
        <dbReference type="ARBA" id="ARBA00001933"/>
    </source>
</evidence>
<evidence type="ECO:0000313" key="6">
    <source>
        <dbReference type="EMBL" id="MFD2415761.1"/>
    </source>
</evidence>
<dbReference type="Pfam" id="PF00155">
    <property type="entry name" value="Aminotran_1_2"/>
    <property type="match status" value="1"/>
</dbReference>
<feature type="domain" description="Aminotransferase class I/classII large" evidence="5">
    <location>
        <begin position="37"/>
        <end position="362"/>
    </location>
</feature>
<dbReference type="RefSeq" id="WP_378261847.1">
    <property type="nucleotide sequence ID" value="NZ_JBHUKR010000004.1"/>
</dbReference>
<comment type="cofactor">
    <cofactor evidence="1">
        <name>pyridoxal 5'-phosphate</name>
        <dbReference type="ChEBI" id="CHEBI:597326"/>
    </cofactor>
</comment>
<dbReference type="SUPFAM" id="SSF53383">
    <property type="entry name" value="PLP-dependent transferases"/>
    <property type="match status" value="1"/>
</dbReference>
<evidence type="ECO:0000259" key="5">
    <source>
        <dbReference type="Pfam" id="PF00155"/>
    </source>
</evidence>
<dbReference type="InterPro" id="IPR050859">
    <property type="entry name" value="Class-I_PLP-dep_aminotransf"/>
</dbReference>
<protein>
    <submittedName>
        <fullName evidence="6">PLP-dependent aminotransferase family protein</fullName>
    </submittedName>
</protein>
<organism evidence="6 7">
    <name type="scientific">Amycolatopsis pigmentata</name>
    <dbReference type="NCBI Taxonomy" id="450801"/>
    <lineage>
        <taxon>Bacteria</taxon>
        <taxon>Bacillati</taxon>
        <taxon>Actinomycetota</taxon>
        <taxon>Actinomycetes</taxon>
        <taxon>Pseudonocardiales</taxon>
        <taxon>Pseudonocardiaceae</taxon>
        <taxon>Amycolatopsis</taxon>
    </lineage>
</organism>
<proteinExistence type="predicted"/>
<dbReference type="EMBL" id="JBHUKR010000004">
    <property type="protein sequence ID" value="MFD2415761.1"/>
    <property type="molecule type" value="Genomic_DNA"/>
</dbReference>
<evidence type="ECO:0000256" key="3">
    <source>
        <dbReference type="ARBA" id="ARBA00022679"/>
    </source>
</evidence>
<dbReference type="PANTHER" id="PTHR42790:SF19">
    <property type="entry name" value="KYNURENINE_ALPHA-AMINOADIPATE AMINOTRANSFERASE, MITOCHONDRIAL"/>
    <property type="match status" value="1"/>
</dbReference>
<evidence type="ECO:0000313" key="7">
    <source>
        <dbReference type="Proteomes" id="UP001597417"/>
    </source>
</evidence>
<evidence type="ECO:0000256" key="4">
    <source>
        <dbReference type="ARBA" id="ARBA00022898"/>
    </source>
</evidence>
<reference evidence="7" key="1">
    <citation type="journal article" date="2019" name="Int. J. Syst. Evol. Microbiol.">
        <title>The Global Catalogue of Microorganisms (GCM) 10K type strain sequencing project: providing services to taxonomists for standard genome sequencing and annotation.</title>
        <authorList>
            <consortium name="The Broad Institute Genomics Platform"/>
            <consortium name="The Broad Institute Genome Sequencing Center for Infectious Disease"/>
            <person name="Wu L."/>
            <person name="Ma J."/>
        </authorList>
    </citation>
    <scope>NUCLEOTIDE SEQUENCE [LARGE SCALE GENOMIC DNA]</scope>
    <source>
        <strain evidence="7">CGMCC 4.7645</strain>
    </source>
</reference>